<dbReference type="SUPFAM" id="SSF53850">
    <property type="entry name" value="Periplasmic binding protein-like II"/>
    <property type="match status" value="1"/>
</dbReference>
<evidence type="ECO:0000259" key="21">
    <source>
        <dbReference type="SMART" id="SM00918"/>
    </source>
</evidence>
<keyword evidence="18" id="KW-1015">Disulfide bond</keyword>
<dbReference type="Proteomes" id="UP000005226">
    <property type="component" value="Chromosome 20"/>
</dbReference>
<dbReference type="PANTHER" id="PTHR18966">
    <property type="entry name" value="IONOTROPIC GLUTAMATE RECEPTOR"/>
    <property type="match status" value="1"/>
</dbReference>
<keyword evidence="10 19" id="KW-0675">Receptor</keyword>
<protein>
    <recommendedName>
        <fullName evidence="19">Glutamate receptor</fullName>
    </recommendedName>
</protein>
<feature type="site" description="Interaction with the cone snail toxin Con-ikot-ikot" evidence="17">
    <location>
        <position position="270"/>
    </location>
</feature>
<organism evidence="22 23">
    <name type="scientific">Takifugu rubripes</name>
    <name type="common">Japanese pufferfish</name>
    <name type="synonym">Fugu rubripes</name>
    <dbReference type="NCBI Taxonomy" id="31033"/>
    <lineage>
        <taxon>Eukaryota</taxon>
        <taxon>Metazoa</taxon>
        <taxon>Chordata</taxon>
        <taxon>Craniata</taxon>
        <taxon>Vertebrata</taxon>
        <taxon>Euteleostomi</taxon>
        <taxon>Actinopterygii</taxon>
        <taxon>Neopterygii</taxon>
        <taxon>Teleostei</taxon>
        <taxon>Neoteleostei</taxon>
        <taxon>Acanthomorphata</taxon>
        <taxon>Eupercaria</taxon>
        <taxon>Tetraodontiformes</taxon>
        <taxon>Tetradontoidea</taxon>
        <taxon>Tetraodontidae</taxon>
        <taxon>Takifugu</taxon>
    </lineage>
</organism>
<feature type="site" description="Crucial to convey clamshell closure to channel opening" evidence="17">
    <location>
        <position position="243"/>
    </location>
</feature>
<keyword evidence="4 19" id="KW-0812">Transmembrane</keyword>
<feature type="transmembrane region" description="Helical" evidence="19">
    <location>
        <begin position="393"/>
        <end position="412"/>
    </location>
</feature>
<evidence type="ECO:0000256" key="11">
    <source>
        <dbReference type="ARBA" id="ARBA00023180"/>
    </source>
</evidence>
<dbReference type="PRINTS" id="PR00177">
    <property type="entry name" value="NMDARECEPTOR"/>
</dbReference>
<gene>
    <name evidence="22" type="primary">LOC101063540</name>
</gene>
<keyword evidence="11" id="KW-0325">Glycoprotein</keyword>
<feature type="binding site" evidence="16">
    <location>
        <position position="98"/>
    </location>
    <ligand>
        <name>L-glutamate</name>
        <dbReference type="ChEBI" id="CHEBI:29985"/>
    </ligand>
</feature>
<evidence type="ECO:0000256" key="12">
    <source>
        <dbReference type="ARBA" id="ARBA00023257"/>
    </source>
</evidence>
<dbReference type="GeneTree" id="ENSGT00940000163942"/>
<dbReference type="FunFam" id="1.10.287.70:FF:000143">
    <property type="entry name" value="Probable glutamate receptor"/>
    <property type="match status" value="1"/>
</dbReference>
<keyword evidence="13 19" id="KW-1071">Ligand-gated ion channel</keyword>
<dbReference type="Gene3D" id="3.40.190.10">
    <property type="entry name" value="Periplasmic binding protein-like II"/>
    <property type="match status" value="3"/>
</dbReference>
<reference evidence="22" key="3">
    <citation type="submission" date="2025-09" db="UniProtKB">
        <authorList>
            <consortium name="Ensembl"/>
        </authorList>
    </citation>
    <scope>IDENTIFICATION</scope>
</reference>
<dbReference type="Pfam" id="PF10613">
    <property type="entry name" value="Lig_chan-Glu_bd"/>
    <property type="match status" value="1"/>
</dbReference>
<feature type="binding site" evidence="16">
    <location>
        <position position="105"/>
    </location>
    <ligand>
        <name>L-glutamate</name>
        <dbReference type="ChEBI" id="CHEBI:29985"/>
    </ligand>
</feature>
<name>A0A674P594_TAKRU</name>
<evidence type="ECO:0000256" key="16">
    <source>
        <dbReference type="PIRSR" id="PIRSR601508-1"/>
    </source>
</evidence>
<dbReference type="Pfam" id="PF00060">
    <property type="entry name" value="Lig_chan"/>
    <property type="match status" value="1"/>
</dbReference>
<feature type="binding site" evidence="16">
    <location>
        <position position="100"/>
    </location>
    <ligand>
        <name>L-glutamate</name>
        <dbReference type="ChEBI" id="CHEBI:29985"/>
    </ligand>
</feature>
<comment type="subcellular location">
    <subcellularLocation>
        <location evidence="15 19">Postsynaptic cell membrane</location>
        <topology evidence="15 19">Multi-pass membrane protein</topology>
    </subcellularLocation>
</comment>
<evidence type="ECO:0000256" key="7">
    <source>
        <dbReference type="ARBA" id="ARBA00023018"/>
    </source>
</evidence>
<dbReference type="GO" id="GO:0045211">
    <property type="term" value="C:postsynaptic membrane"/>
    <property type="evidence" value="ECO:0007669"/>
    <property type="project" value="UniProtKB-SubCell"/>
</dbReference>
<feature type="transmembrane region" description="Helical" evidence="19">
    <location>
        <begin position="145"/>
        <end position="163"/>
    </location>
</feature>
<feature type="domain" description="Ionotropic glutamate receptor C-terminal" evidence="20">
    <location>
        <begin position="23"/>
        <end position="374"/>
    </location>
</feature>
<feature type="domain" description="Ionotropic glutamate receptor L-glutamate and glycine-binding" evidence="21">
    <location>
        <begin position="33"/>
        <end position="89"/>
    </location>
</feature>
<feature type="transmembrane region" description="Helical" evidence="19">
    <location>
        <begin position="214"/>
        <end position="235"/>
    </location>
</feature>
<dbReference type="FunFam" id="3.40.190.10:FF:000364">
    <property type="entry name" value="Si:dkey-183j2.10"/>
    <property type="match status" value="1"/>
</dbReference>
<keyword evidence="6 19" id="KW-1133">Transmembrane helix</keyword>
<keyword evidence="23" id="KW-1185">Reference proteome</keyword>
<evidence type="ECO:0000256" key="9">
    <source>
        <dbReference type="ARBA" id="ARBA00023136"/>
    </source>
</evidence>
<sequence length="450" mass="50042">MKTCVILVFWLVSAPSRTTDAKEISITTIEEEPYTMTRGSELEGFCIDLLSQLSQKIGFRYDLHLVKDGRYGAIDTSGKWTGMIGELVRGEADLAVAPLTVTAARERFVDTTTPFMQTGLSFILRNDVTSARSSVGVMSPFSRDTWIGIFIAFLLTAFCMFLVGRISPSEWAEPDTDDHSLTFSHSLWYLMGSLTLQGAGPHPKSPSGRLISTIWWLFTILLLACYFSSFSLMMYTSNKQMSIQSFEDLANQDVIDYGTVRSGATMMFFKYSNNPVHRKIYQHMEHKKSFVSTMEEGVRRTQEGNFAFIGEAVSLELAVARYCTLTRSQDVIGMRSYAIAAPLGSPLVKNLSIAILKLSESGELKYLHDKWWASSCLPTDRTQLSPSLQPHDLLGLFLFLVVGSSVGLLLALTELLSRARNQTKDGKVGSSGLCRLCYDQKCLNCRPAAS</sequence>
<feature type="binding site" evidence="16">
    <location>
        <position position="265"/>
    </location>
    <ligand>
        <name>L-glutamate</name>
        <dbReference type="ChEBI" id="CHEBI:29985"/>
    </ligand>
</feature>
<reference evidence="22 23" key="1">
    <citation type="journal article" date="2011" name="Genome Biol. Evol.">
        <title>Integration of the genetic map and genome assembly of fugu facilitates insights into distinct features of genome evolution in teleosts and mammals.</title>
        <authorList>
            <person name="Kai W."/>
            <person name="Kikuchi K."/>
            <person name="Tohari S."/>
            <person name="Chew A.K."/>
            <person name="Tay A."/>
            <person name="Fujiwara A."/>
            <person name="Hosoya S."/>
            <person name="Suetake H."/>
            <person name="Naruse K."/>
            <person name="Brenner S."/>
            <person name="Suzuki Y."/>
            <person name="Venkatesh B."/>
        </authorList>
    </citation>
    <scope>NUCLEOTIDE SEQUENCE [LARGE SCALE GENOMIC DNA]</scope>
</reference>
<comment type="similarity">
    <text evidence="1 19">Belongs to the glutamate-gated ion channel (TC 1.A.10.1) family.</text>
</comment>
<dbReference type="InterPro" id="IPR001320">
    <property type="entry name" value="Iontro_rcpt_C"/>
</dbReference>
<dbReference type="InterPro" id="IPR001508">
    <property type="entry name" value="Iono_Glu_rcpt_met"/>
</dbReference>
<dbReference type="InterPro" id="IPR015683">
    <property type="entry name" value="Ionotropic_Glu_rcpt"/>
</dbReference>
<evidence type="ECO:0000256" key="6">
    <source>
        <dbReference type="ARBA" id="ARBA00022989"/>
    </source>
</evidence>
<dbReference type="InterPro" id="IPR019594">
    <property type="entry name" value="Glu/Gly-bd"/>
</dbReference>
<feature type="binding site" evidence="16">
    <location>
        <position position="311"/>
    </location>
    <ligand>
        <name>L-glutamate</name>
        <dbReference type="ChEBI" id="CHEBI:29985"/>
    </ligand>
</feature>
<evidence type="ECO:0000256" key="13">
    <source>
        <dbReference type="ARBA" id="ARBA00023286"/>
    </source>
</evidence>
<proteinExistence type="inferred from homology"/>
<keyword evidence="5 19" id="KW-0732">Signal</keyword>
<keyword evidence="8 19" id="KW-0406">Ion transport</keyword>
<keyword evidence="14 19" id="KW-0407">Ion channel</keyword>
<evidence type="ECO:0000256" key="8">
    <source>
        <dbReference type="ARBA" id="ARBA00023065"/>
    </source>
</evidence>
<evidence type="ECO:0000259" key="20">
    <source>
        <dbReference type="SMART" id="SM00079"/>
    </source>
</evidence>
<dbReference type="GO" id="GO:0038023">
    <property type="term" value="F:signaling receptor activity"/>
    <property type="evidence" value="ECO:0007669"/>
    <property type="project" value="InterPro"/>
</dbReference>
<feature type="site" description="Interaction with the cone snail toxin Con-ikot-ikot" evidence="17">
    <location>
        <position position="357"/>
    </location>
</feature>
<keyword evidence="12 19" id="KW-0628">Postsynaptic cell membrane</keyword>
<evidence type="ECO:0000256" key="4">
    <source>
        <dbReference type="ARBA" id="ARBA00022692"/>
    </source>
</evidence>
<dbReference type="AlphaFoldDB" id="A0A674P594"/>
<evidence type="ECO:0000256" key="10">
    <source>
        <dbReference type="ARBA" id="ARBA00023170"/>
    </source>
</evidence>
<dbReference type="SMART" id="SM00918">
    <property type="entry name" value="Lig_chan-Glu_bd"/>
    <property type="match status" value="1"/>
</dbReference>
<evidence type="ECO:0000256" key="14">
    <source>
        <dbReference type="ARBA" id="ARBA00023303"/>
    </source>
</evidence>
<keyword evidence="2 19" id="KW-0813">Transport</keyword>
<keyword evidence="7 19" id="KW-0770">Synapse</keyword>
<evidence type="ECO:0000256" key="3">
    <source>
        <dbReference type="ARBA" id="ARBA00022475"/>
    </source>
</evidence>
<evidence type="ECO:0000256" key="5">
    <source>
        <dbReference type="ARBA" id="ARBA00022729"/>
    </source>
</evidence>
<evidence type="ECO:0000256" key="19">
    <source>
        <dbReference type="RuleBase" id="RU367118"/>
    </source>
</evidence>
<feature type="signal peptide" evidence="19">
    <location>
        <begin position="1"/>
        <end position="21"/>
    </location>
</feature>
<keyword evidence="3 19" id="KW-1003">Cell membrane</keyword>
<evidence type="ECO:0000256" key="18">
    <source>
        <dbReference type="PIRSR" id="PIRSR601508-3"/>
    </source>
</evidence>
<evidence type="ECO:0000256" key="1">
    <source>
        <dbReference type="ARBA" id="ARBA00008685"/>
    </source>
</evidence>
<feature type="disulfide bond" evidence="18">
    <location>
        <begin position="323"/>
        <end position="376"/>
    </location>
</feature>
<feature type="chain" id="PRO_5027153154" description="Glutamate receptor" evidence="19">
    <location>
        <begin position="22"/>
        <end position="450"/>
    </location>
</feature>
<dbReference type="Ensembl" id="ENSTRUT00000083027.1">
    <property type="protein sequence ID" value="ENSTRUP00000080838.1"/>
    <property type="gene ID" value="ENSTRUG00000033499.1"/>
</dbReference>
<evidence type="ECO:0000256" key="17">
    <source>
        <dbReference type="PIRSR" id="PIRSR601508-2"/>
    </source>
</evidence>
<evidence type="ECO:0000256" key="15">
    <source>
        <dbReference type="ARBA" id="ARBA00034104"/>
    </source>
</evidence>
<dbReference type="SMART" id="SM00079">
    <property type="entry name" value="PBPe"/>
    <property type="match status" value="1"/>
</dbReference>
<reference evidence="22" key="2">
    <citation type="submission" date="2025-08" db="UniProtKB">
        <authorList>
            <consortium name="Ensembl"/>
        </authorList>
    </citation>
    <scope>IDENTIFICATION</scope>
</reference>
<dbReference type="SUPFAM" id="SSF81324">
    <property type="entry name" value="Voltage-gated potassium channels"/>
    <property type="match status" value="1"/>
</dbReference>
<evidence type="ECO:0000256" key="2">
    <source>
        <dbReference type="ARBA" id="ARBA00022448"/>
    </source>
</evidence>
<evidence type="ECO:0000313" key="23">
    <source>
        <dbReference type="Proteomes" id="UP000005226"/>
    </source>
</evidence>
<comment type="function">
    <text evidence="19">Receptor for glutamate that functions as a ligand-gated ion channel in the central nervous system and plays an important role in excitatory synaptic transmission. L-glutamate acts as an excitatory neurotransmitter at many synapses in the central nervous system.</text>
</comment>
<dbReference type="GO" id="GO:0015276">
    <property type="term" value="F:ligand-gated monoatomic ion channel activity"/>
    <property type="evidence" value="ECO:0007669"/>
    <property type="project" value="InterPro"/>
</dbReference>
<keyword evidence="9 19" id="KW-0472">Membrane</keyword>
<accession>A0A674P594</accession>
<dbReference type="CDD" id="cd13685">
    <property type="entry name" value="PBP2_iGluR_non_NMDA_like"/>
    <property type="match status" value="1"/>
</dbReference>
<evidence type="ECO:0000313" key="22">
    <source>
        <dbReference type="Ensembl" id="ENSTRUP00000080838.1"/>
    </source>
</evidence>